<feature type="domain" description="PAS" evidence="7">
    <location>
        <begin position="202"/>
        <end position="255"/>
    </location>
</feature>
<dbReference type="EMBL" id="AFHG01000030">
    <property type="protein sequence ID" value="EGK73059.1"/>
    <property type="molecule type" value="Genomic_DNA"/>
</dbReference>
<organism evidence="9 10">
    <name type="scientific">Methyloversatilis universalis (strain ATCC BAA-1314 / DSM 25237 / JCM 13912 / CCUG 52030 / FAM5)</name>
    <dbReference type="NCBI Taxonomy" id="1000565"/>
    <lineage>
        <taxon>Bacteria</taxon>
        <taxon>Pseudomonadati</taxon>
        <taxon>Pseudomonadota</taxon>
        <taxon>Betaproteobacteria</taxon>
        <taxon>Nitrosomonadales</taxon>
        <taxon>Sterolibacteriaceae</taxon>
        <taxon>Methyloversatilis</taxon>
    </lineage>
</organism>
<keyword evidence="4" id="KW-0808">Transferase</keyword>
<evidence type="ECO:0000259" key="7">
    <source>
        <dbReference type="PROSITE" id="PS50112"/>
    </source>
</evidence>
<dbReference type="eggNOG" id="COG4191">
    <property type="taxonomic scope" value="Bacteria"/>
</dbReference>
<dbReference type="AlphaFoldDB" id="F5R9I9"/>
<dbReference type="InterPro" id="IPR000014">
    <property type="entry name" value="PAS"/>
</dbReference>
<dbReference type="PANTHER" id="PTHR43304">
    <property type="entry name" value="PHYTOCHROME-LIKE PROTEIN CPH1"/>
    <property type="match status" value="1"/>
</dbReference>
<dbReference type="SUPFAM" id="SSF55874">
    <property type="entry name" value="ATPase domain of HSP90 chaperone/DNA topoisomerase II/histidine kinase"/>
    <property type="match status" value="1"/>
</dbReference>
<dbReference type="PROSITE" id="PS50112">
    <property type="entry name" value="PAS"/>
    <property type="match status" value="1"/>
</dbReference>
<dbReference type="PRINTS" id="PR00344">
    <property type="entry name" value="BCTRLSENSOR"/>
</dbReference>
<dbReference type="InterPro" id="IPR013656">
    <property type="entry name" value="PAS_4"/>
</dbReference>
<comment type="caution">
    <text evidence="9">The sequence shown here is derived from an EMBL/GenBank/DDBJ whole genome shotgun (WGS) entry which is preliminary data.</text>
</comment>
<dbReference type="InterPro" id="IPR000700">
    <property type="entry name" value="PAS-assoc_C"/>
</dbReference>
<dbReference type="InterPro" id="IPR036097">
    <property type="entry name" value="HisK_dim/P_sf"/>
</dbReference>
<dbReference type="InterPro" id="IPR036890">
    <property type="entry name" value="HATPase_C_sf"/>
</dbReference>
<evidence type="ECO:0000259" key="8">
    <source>
        <dbReference type="PROSITE" id="PS50113"/>
    </source>
</evidence>
<dbReference type="GO" id="GO:0000155">
    <property type="term" value="F:phosphorelay sensor kinase activity"/>
    <property type="evidence" value="ECO:0007669"/>
    <property type="project" value="InterPro"/>
</dbReference>
<name>F5R9I9_METUF</name>
<evidence type="ECO:0000256" key="5">
    <source>
        <dbReference type="ARBA" id="ARBA00022777"/>
    </source>
</evidence>
<dbReference type="STRING" id="1000565.METUNv1_00898"/>
<dbReference type="EC" id="2.7.13.3" evidence="2"/>
<reference evidence="9 10" key="1">
    <citation type="journal article" date="2011" name="J. Bacteriol.">
        <title>Genome sequence of Methyloversatilis universalis FAM5T, a methylotrophic representative of the order Rhodocyclales.</title>
        <authorList>
            <person name="Kittichotirat W."/>
            <person name="Good N.M."/>
            <person name="Hall R."/>
            <person name="Bringel F."/>
            <person name="Lajus A."/>
            <person name="Medigue C."/>
            <person name="Smalley N.E."/>
            <person name="Beck D."/>
            <person name="Bumgarner R."/>
            <person name="Vuilleumier S."/>
            <person name="Kalyuzhnaya M.G."/>
        </authorList>
    </citation>
    <scope>NUCLEOTIDE SEQUENCE [LARGE SCALE GENOMIC DNA]</scope>
    <source>
        <strain evidence="10">ATCC BAA-1314 / JCM 13912 / FAM5</strain>
    </source>
</reference>
<dbReference type="OrthoDB" id="8552871at2"/>
<dbReference type="InterPro" id="IPR052162">
    <property type="entry name" value="Sensor_kinase/Photoreceptor"/>
</dbReference>
<dbReference type="InterPro" id="IPR003594">
    <property type="entry name" value="HATPase_dom"/>
</dbReference>
<dbReference type="CDD" id="cd00082">
    <property type="entry name" value="HisKA"/>
    <property type="match status" value="1"/>
</dbReference>
<dbReference type="PROSITE" id="PS50113">
    <property type="entry name" value="PAC"/>
    <property type="match status" value="1"/>
</dbReference>
<dbReference type="Proteomes" id="UP000005019">
    <property type="component" value="Unassembled WGS sequence"/>
</dbReference>
<evidence type="ECO:0000256" key="3">
    <source>
        <dbReference type="ARBA" id="ARBA00022553"/>
    </source>
</evidence>
<dbReference type="SUPFAM" id="SSF47384">
    <property type="entry name" value="Homodimeric domain of signal transducing histidine kinase"/>
    <property type="match status" value="1"/>
</dbReference>
<dbReference type="Pfam" id="PF08448">
    <property type="entry name" value="PAS_4"/>
    <property type="match status" value="1"/>
</dbReference>
<dbReference type="PANTHER" id="PTHR43304:SF1">
    <property type="entry name" value="PAC DOMAIN-CONTAINING PROTEIN"/>
    <property type="match status" value="1"/>
</dbReference>
<keyword evidence="3" id="KW-0597">Phosphoprotein</keyword>
<evidence type="ECO:0000256" key="2">
    <source>
        <dbReference type="ARBA" id="ARBA00012438"/>
    </source>
</evidence>
<evidence type="ECO:0000256" key="1">
    <source>
        <dbReference type="ARBA" id="ARBA00000085"/>
    </source>
</evidence>
<dbReference type="Gene3D" id="3.30.450.20">
    <property type="entry name" value="PAS domain"/>
    <property type="match status" value="1"/>
</dbReference>
<dbReference type="SMART" id="SM00065">
    <property type="entry name" value="GAF"/>
    <property type="match status" value="1"/>
</dbReference>
<feature type="domain" description="PAC" evidence="8">
    <location>
        <begin position="274"/>
        <end position="330"/>
    </location>
</feature>
<protein>
    <recommendedName>
        <fullName evidence="2">histidine kinase</fullName>
        <ecNumber evidence="2">2.7.13.3</ecNumber>
    </recommendedName>
</protein>
<feature type="domain" description="Histidine kinase" evidence="6">
    <location>
        <begin position="348"/>
        <end position="562"/>
    </location>
</feature>
<dbReference type="InterPro" id="IPR003018">
    <property type="entry name" value="GAF"/>
</dbReference>
<dbReference type="SMART" id="SM00387">
    <property type="entry name" value="HATPase_c"/>
    <property type="match status" value="1"/>
</dbReference>
<dbReference type="CDD" id="cd00130">
    <property type="entry name" value="PAS"/>
    <property type="match status" value="1"/>
</dbReference>
<sequence length="577" mass="63417">MPNAPHPADESARLAALDATHLLDTLPEPAFDDLTRIASLICGTPIALISLVDRERQWFKSRIGLDASETPREQAFCAHAILKPEVLEVPDACEDSRFRDNPLVTGAPGIRFYAGAPLEVAGGQRIGTLCVIDTVARTLDDAQREALSALARQVVAQIELRDRVDAMREARERQNMFERQLQRFNDELSALVALRTREVEAERDRARLYFDTAGSMMVVTDTAGRVIQANRKSAEVLGRPVDSLIGRDWFELCLPAAERSEARSYFGGLVDGTQQSERRFRGHALNASGELRVIAWHTSRLEDEGGVATGLLGVGEDITARLRAEEHLRHTLAELERSNIALQQFVHVASHDLREPINSILNFARLLARESPDAPDSRSRRYIDFVVRGGERLRQLVDDLLAYVRLDGAEARTDAVSLSELLEDTRQALADAIGRSGATLQVAPLPVIRGDRSLLGLLMQNLIGNAIKFHAPDVAPEVTVTAQRVKDELHVAVSDNGIGIEPSFHERIFAAFERLHARSEYEGTGLGLALCRRIADMHGGHMFVESAAGCGARFVLALPISRMIGQAPEPSARTTTA</sequence>
<dbReference type="NCBIfam" id="TIGR00229">
    <property type="entry name" value="sensory_box"/>
    <property type="match status" value="1"/>
</dbReference>
<accession>F5R9I9</accession>
<dbReference type="InterPro" id="IPR029016">
    <property type="entry name" value="GAF-like_dom_sf"/>
</dbReference>
<dbReference type="SMART" id="SM00091">
    <property type="entry name" value="PAS"/>
    <property type="match status" value="1"/>
</dbReference>
<evidence type="ECO:0000259" key="6">
    <source>
        <dbReference type="PROSITE" id="PS50109"/>
    </source>
</evidence>
<dbReference type="SUPFAM" id="SSF55781">
    <property type="entry name" value="GAF domain-like"/>
    <property type="match status" value="1"/>
</dbReference>
<keyword evidence="10" id="KW-1185">Reference proteome</keyword>
<dbReference type="Gene3D" id="3.30.450.40">
    <property type="match status" value="1"/>
</dbReference>
<evidence type="ECO:0000256" key="4">
    <source>
        <dbReference type="ARBA" id="ARBA00022679"/>
    </source>
</evidence>
<evidence type="ECO:0000313" key="9">
    <source>
        <dbReference type="EMBL" id="EGK73059.1"/>
    </source>
</evidence>
<dbReference type="InterPro" id="IPR005467">
    <property type="entry name" value="His_kinase_dom"/>
</dbReference>
<dbReference type="Gene3D" id="3.30.565.10">
    <property type="entry name" value="Histidine kinase-like ATPase, C-terminal domain"/>
    <property type="match status" value="1"/>
</dbReference>
<dbReference type="SMART" id="SM00388">
    <property type="entry name" value="HisKA"/>
    <property type="match status" value="1"/>
</dbReference>
<dbReference type="Pfam" id="PF02518">
    <property type="entry name" value="HATPase_c"/>
    <property type="match status" value="1"/>
</dbReference>
<gene>
    <name evidence="9" type="ORF">METUNv1_00898</name>
</gene>
<comment type="catalytic activity">
    <reaction evidence="1">
        <text>ATP + protein L-histidine = ADP + protein N-phospho-L-histidine.</text>
        <dbReference type="EC" id="2.7.13.3"/>
    </reaction>
</comment>
<dbReference type="InterPro" id="IPR035965">
    <property type="entry name" value="PAS-like_dom_sf"/>
</dbReference>
<proteinExistence type="predicted"/>
<dbReference type="Pfam" id="PF00512">
    <property type="entry name" value="HisKA"/>
    <property type="match status" value="1"/>
</dbReference>
<dbReference type="Pfam" id="PF01590">
    <property type="entry name" value="GAF"/>
    <property type="match status" value="1"/>
</dbReference>
<dbReference type="InterPro" id="IPR004358">
    <property type="entry name" value="Sig_transdc_His_kin-like_C"/>
</dbReference>
<keyword evidence="5 9" id="KW-0418">Kinase</keyword>
<dbReference type="Gene3D" id="1.10.287.130">
    <property type="match status" value="1"/>
</dbReference>
<evidence type="ECO:0000313" key="10">
    <source>
        <dbReference type="Proteomes" id="UP000005019"/>
    </source>
</evidence>
<dbReference type="SUPFAM" id="SSF55785">
    <property type="entry name" value="PYP-like sensor domain (PAS domain)"/>
    <property type="match status" value="1"/>
</dbReference>
<dbReference type="InterPro" id="IPR003661">
    <property type="entry name" value="HisK_dim/P_dom"/>
</dbReference>
<dbReference type="PROSITE" id="PS50109">
    <property type="entry name" value="HIS_KIN"/>
    <property type="match status" value="1"/>
</dbReference>
<dbReference type="eggNOG" id="COG4251">
    <property type="taxonomic scope" value="Bacteria"/>
</dbReference>